<dbReference type="OMA" id="VHPHTRF"/>
<dbReference type="SUPFAM" id="SSF52317">
    <property type="entry name" value="Class I glutamine amidotransferase-like"/>
    <property type="match status" value="1"/>
</dbReference>
<dbReference type="CDD" id="cd03139">
    <property type="entry name" value="GATase1_PfpI_2"/>
    <property type="match status" value="1"/>
</dbReference>
<dbReference type="Pfam" id="PF01965">
    <property type="entry name" value="DJ-1_PfpI"/>
    <property type="match status" value="1"/>
</dbReference>
<evidence type="ECO:0000259" key="2">
    <source>
        <dbReference type="Pfam" id="PF01965"/>
    </source>
</evidence>
<dbReference type="STRING" id="105696.A0A1Y2M5C2"/>
<name>A0A1Y2M5C2_EPING</name>
<sequence>MRVSTMMPLIAALPSVLAAPQQPSFTNTTELPTHFAMLLFPHFQALDVFGPLDVLNTLSMLYANQTSMTLTLLSRTMDPVGTTIKGMHGKGNFGEDILPTSTFAHALGKEKKCPESVAKGHDKMSQYSYGKNGNDGWGNGYARRHEGHAEESLTAPAPSSTMPAMNHAMPMDKDIEVLLVPGGGGTRQNMTEEIAFVKEIYPKLKYIISICTGATILSRAGVLDGKKATTNKRAWPWATSTGPNVEWVPSARWVEDGNVFTTSGIAAGIDGTLAWVGRVYGEEVATYLANSIEYERWTDPHKDPFAKIWDVPGAV</sequence>
<proteinExistence type="predicted"/>
<evidence type="ECO:0000256" key="1">
    <source>
        <dbReference type="SAM" id="SignalP"/>
    </source>
</evidence>
<dbReference type="InterPro" id="IPR029062">
    <property type="entry name" value="Class_I_gatase-like"/>
</dbReference>
<evidence type="ECO:0000313" key="4">
    <source>
        <dbReference type="Proteomes" id="UP000193240"/>
    </source>
</evidence>
<dbReference type="Proteomes" id="UP000193240">
    <property type="component" value="Unassembled WGS sequence"/>
</dbReference>
<feature type="signal peptide" evidence="1">
    <location>
        <begin position="1"/>
        <end position="18"/>
    </location>
</feature>
<accession>A0A1Y2M5C2</accession>
<dbReference type="InterPro" id="IPR052158">
    <property type="entry name" value="INH-QAR"/>
</dbReference>
<dbReference type="Gene3D" id="3.40.50.880">
    <property type="match status" value="1"/>
</dbReference>
<dbReference type="InterPro" id="IPR002818">
    <property type="entry name" value="DJ-1/PfpI"/>
</dbReference>
<reference evidence="3 4" key="1">
    <citation type="journal article" date="2017" name="Genome Announc.">
        <title>Genome sequence of the saprophytic ascomycete Epicoccum nigrum ICMP 19927 strain isolated from New Zealand.</title>
        <authorList>
            <person name="Fokin M."/>
            <person name="Fleetwood D."/>
            <person name="Weir B.S."/>
            <person name="Villas-Boas S.G."/>
        </authorList>
    </citation>
    <scope>NUCLEOTIDE SEQUENCE [LARGE SCALE GENOMIC DNA]</scope>
    <source>
        <strain evidence="3 4">ICMP 19927</strain>
    </source>
</reference>
<keyword evidence="1" id="KW-0732">Signal</keyword>
<feature type="domain" description="DJ-1/PfpI" evidence="2">
    <location>
        <begin position="173"/>
        <end position="270"/>
    </location>
</feature>
<dbReference type="InParanoid" id="A0A1Y2M5C2"/>
<dbReference type="PANTHER" id="PTHR43130:SF15">
    <property type="entry name" value="THIJ_PFPI FAMILY PROTEIN (AFU_ORTHOLOGUE AFUA_5G14240)"/>
    <property type="match status" value="1"/>
</dbReference>
<dbReference type="AlphaFoldDB" id="A0A1Y2M5C2"/>
<feature type="chain" id="PRO_5013231728" description="DJ-1/PfpI domain-containing protein" evidence="1">
    <location>
        <begin position="19"/>
        <end position="315"/>
    </location>
</feature>
<dbReference type="EMBL" id="KZ107842">
    <property type="protein sequence ID" value="OSS50408.1"/>
    <property type="molecule type" value="Genomic_DNA"/>
</dbReference>
<gene>
    <name evidence="3" type="ORF">B5807_04833</name>
</gene>
<dbReference type="PANTHER" id="PTHR43130">
    <property type="entry name" value="ARAC-FAMILY TRANSCRIPTIONAL REGULATOR"/>
    <property type="match status" value="1"/>
</dbReference>
<organism evidence="3 4">
    <name type="scientific">Epicoccum nigrum</name>
    <name type="common">Soil fungus</name>
    <name type="synonym">Epicoccum purpurascens</name>
    <dbReference type="NCBI Taxonomy" id="105696"/>
    <lineage>
        <taxon>Eukaryota</taxon>
        <taxon>Fungi</taxon>
        <taxon>Dikarya</taxon>
        <taxon>Ascomycota</taxon>
        <taxon>Pezizomycotina</taxon>
        <taxon>Dothideomycetes</taxon>
        <taxon>Pleosporomycetidae</taxon>
        <taxon>Pleosporales</taxon>
        <taxon>Pleosporineae</taxon>
        <taxon>Didymellaceae</taxon>
        <taxon>Epicoccum</taxon>
    </lineage>
</organism>
<keyword evidence="4" id="KW-1185">Reference proteome</keyword>
<protein>
    <recommendedName>
        <fullName evidence="2">DJ-1/PfpI domain-containing protein</fullName>
    </recommendedName>
</protein>
<evidence type="ECO:0000313" key="3">
    <source>
        <dbReference type="EMBL" id="OSS50408.1"/>
    </source>
</evidence>